<evidence type="ECO:0000256" key="3">
    <source>
        <dbReference type="HAMAP-Rule" id="MF_00170"/>
    </source>
</evidence>
<dbReference type="InterPro" id="IPR050262">
    <property type="entry name" value="Ribose-5P_isomerase"/>
</dbReference>
<feature type="binding site" evidence="3">
    <location>
        <begin position="104"/>
        <end position="107"/>
    </location>
    <ligand>
        <name>substrate</name>
    </ligand>
</feature>
<accession>A0A399EVW1</accession>
<comment type="caution">
    <text evidence="4">The sequence shown here is derived from an EMBL/GenBank/DDBJ whole genome shotgun (WGS) entry which is preliminary data.</text>
</comment>
<dbReference type="GO" id="GO:0009052">
    <property type="term" value="P:pentose-phosphate shunt, non-oxidative branch"/>
    <property type="evidence" value="ECO:0007669"/>
    <property type="project" value="UniProtKB-UniRule"/>
</dbReference>
<proteinExistence type="inferred from homology"/>
<comment type="similarity">
    <text evidence="3">Belongs to the ribose 5-phosphate isomerase family.</text>
</comment>
<reference evidence="4 5" key="1">
    <citation type="submission" date="2018-08" db="EMBL/GenBank/DDBJ databases">
        <title>Meiothermus terrae DSM 26712 genome sequencing project.</title>
        <authorList>
            <person name="Da Costa M.S."/>
            <person name="Albuquerque L."/>
            <person name="Raposo P."/>
            <person name="Froufe H.J.C."/>
            <person name="Barroso C.S."/>
            <person name="Egas C."/>
        </authorList>
    </citation>
    <scope>NUCLEOTIDE SEQUENCE [LARGE SCALE GENOMIC DNA]</scope>
    <source>
        <strain evidence="4 5">DSM 26712</strain>
    </source>
</reference>
<feature type="binding site" evidence="3">
    <location>
        <begin position="35"/>
        <end position="38"/>
    </location>
    <ligand>
        <name>substrate</name>
    </ligand>
</feature>
<keyword evidence="5" id="KW-1185">Reference proteome</keyword>
<sequence>MPRPFLMTSPETYKREAGIEAVRYVQSGMVVGLGTGSTAKYAVLEIGRRLREGELRDVRGVPTSEATARLAHEQGIPLVELDEYGVDLAIDGADEIAPDLSLIKGLGGALLREKIVEVAARQFVVIADSSKLVPRLGRGAVPVEVVPFGYKSTLRHLRELGEPVLRLKDGEPFVSDGGNFIADTFFGPISDPGALQERLERVVGVVETGLFVGMANLAVVADSQGLRTLSR</sequence>
<dbReference type="EC" id="5.3.1.6" evidence="3"/>
<dbReference type="NCBIfam" id="TIGR00021">
    <property type="entry name" value="rpiA"/>
    <property type="match status" value="1"/>
</dbReference>
<evidence type="ECO:0000256" key="2">
    <source>
        <dbReference type="ARBA" id="ARBA00023235"/>
    </source>
</evidence>
<dbReference type="Pfam" id="PF06026">
    <property type="entry name" value="Rib_5-P_isom_A"/>
    <property type="match status" value="1"/>
</dbReference>
<evidence type="ECO:0000313" key="4">
    <source>
        <dbReference type="EMBL" id="RIH88777.1"/>
    </source>
</evidence>
<gene>
    <name evidence="3 4" type="primary">rpiA</name>
    <name evidence="4" type="ORF">Mterra_00915</name>
</gene>
<protein>
    <recommendedName>
        <fullName evidence="3">Ribose-5-phosphate isomerase A</fullName>
        <ecNumber evidence="3">5.3.1.6</ecNumber>
    </recommendedName>
    <alternativeName>
        <fullName evidence="3">Phosphoriboisomerase A</fullName>
        <shortName evidence="3">PRI</shortName>
    </alternativeName>
</protein>
<dbReference type="UniPathway" id="UPA00115">
    <property type="reaction ID" value="UER00412"/>
</dbReference>
<dbReference type="InterPro" id="IPR020672">
    <property type="entry name" value="Ribose5P_isomerase_typA_subgr"/>
</dbReference>
<dbReference type="HAMAP" id="MF_00170">
    <property type="entry name" value="Rib_5P_isom_A"/>
    <property type="match status" value="1"/>
</dbReference>
<dbReference type="Gene3D" id="3.40.50.1360">
    <property type="match status" value="1"/>
</dbReference>
<dbReference type="AlphaFoldDB" id="A0A399EVW1"/>
<dbReference type="SUPFAM" id="SSF100950">
    <property type="entry name" value="NagB/RpiA/CoA transferase-like"/>
    <property type="match status" value="1"/>
</dbReference>
<evidence type="ECO:0000313" key="5">
    <source>
        <dbReference type="Proteomes" id="UP000265715"/>
    </source>
</evidence>
<name>A0A399EVW1_9DEIN</name>
<dbReference type="EMBL" id="QXDL01000024">
    <property type="protein sequence ID" value="RIH88777.1"/>
    <property type="molecule type" value="Genomic_DNA"/>
</dbReference>
<dbReference type="Proteomes" id="UP000265715">
    <property type="component" value="Unassembled WGS sequence"/>
</dbReference>
<dbReference type="GO" id="GO:0004751">
    <property type="term" value="F:ribose-5-phosphate isomerase activity"/>
    <property type="evidence" value="ECO:0007669"/>
    <property type="project" value="UniProtKB-UniRule"/>
</dbReference>
<dbReference type="CDD" id="cd01398">
    <property type="entry name" value="RPI_A"/>
    <property type="match status" value="1"/>
</dbReference>
<dbReference type="NCBIfam" id="NF001924">
    <property type="entry name" value="PRK00702.1"/>
    <property type="match status" value="1"/>
</dbReference>
<comment type="catalytic activity">
    <reaction evidence="1 3">
        <text>aldehydo-D-ribose 5-phosphate = D-ribulose 5-phosphate</text>
        <dbReference type="Rhea" id="RHEA:14657"/>
        <dbReference type="ChEBI" id="CHEBI:58121"/>
        <dbReference type="ChEBI" id="CHEBI:58273"/>
        <dbReference type="EC" id="5.3.1.6"/>
    </reaction>
</comment>
<feature type="binding site" evidence="3">
    <location>
        <begin position="91"/>
        <end position="94"/>
    </location>
    <ligand>
        <name>substrate</name>
    </ligand>
</feature>
<dbReference type="InterPro" id="IPR037171">
    <property type="entry name" value="NagB/RpiA_transferase-like"/>
</dbReference>
<organism evidence="4 5">
    <name type="scientific">Calidithermus terrae</name>
    <dbReference type="NCBI Taxonomy" id="1408545"/>
    <lineage>
        <taxon>Bacteria</taxon>
        <taxon>Thermotogati</taxon>
        <taxon>Deinococcota</taxon>
        <taxon>Deinococci</taxon>
        <taxon>Thermales</taxon>
        <taxon>Thermaceae</taxon>
        <taxon>Calidithermus</taxon>
    </lineage>
</organism>
<feature type="binding site" evidence="3">
    <location>
        <position position="131"/>
    </location>
    <ligand>
        <name>substrate</name>
    </ligand>
</feature>
<dbReference type="FunFam" id="3.40.50.1360:FF:000001">
    <property type="entry name" value="Ribose-5-phosphate isomerase A"/>
    <property type="match status" value="1"/>
</dbReference>
<comment type="subunit">
    <text evidence="3">Homodimer.</text>
</comment>
<dbReference type="Gene3D" id="3.30.70.260">
    <property type="match status" value="1"/>
</dbReference>
<comment type="pathway">
    <text evidence="3">Carbohydrate degradation; pentose phosphate pathway; D-ribose 5-phosphate from D-ribulose 5-phosphate (non-oxidative stage): step 1/1.</text>
</comment>
<dbReference type="SUPFAM" id="SSF75445">
    <property type="entry name" value="D-ribose-5-phosphate isomerase (RpiA), lid domain"/>
    <property type="match status" value="1"/>
</dbReference>
<dbReference type="PANTHER" id="PTHR43748:SF3">
    <property type="entry name" value="RIBOSE-5-PHOSPHATE ISOMERASE 3, CHLOROPLASTIC-RELATED"/>
    <property type="match status" value="1"/>
</dbReference>
<dbReference type="InterPro" id="IPR004788">
    <property type="entry name" value="Ribose5P_isomerase_type_A"/>
</dbReference>
<keyword evidence="2 3" id="KW-0413">Isomerase</keyword>
<evidence type="ECO:0000256" key="1">
    <source>
        <dbReference type="ARBA" id="ARBA00001713"/>
    </source>
</evidence>
<feature type="active site" description="Proton acceptor" evidence="3">
    <location>
        <position position="113"/>
    </location>
</feature>
<comment type="function">
    <text evidence="3">Catalyzes the reversible conversion of ribose-5-phosphate to ribulose 5-phosphate.</text>
</comment>
<dbReference type="PANTHER" id="PTHR43748">
    <property type="entry name" value="RIBOSE-5-PHOSPHATE ISOMERASE 3, CHLOROPLASTIC-RELATED"/>
    <property type="match status" value="1"/>
</dbReference>